<reference evidence="1 2" key="1">
    <citation type="submission" date="2015-03" db="EMBL/GenBank/DDBJ databases">
        <title>Genome Sequence of Kiloniella spongiae MEBiC09566, isolated from a marine sponge.</title>
        <authorList>
            <person name="Shao Z."/>
            <person name="Wang L."/>
            <person name="Li X."/>
        </authorList>
    </citation>
    <scope>NUCLEOTIDE SEQUENCE [LARGE SCALE GENOMIC DNA]</scope>
    <source>
        <strain evidence="1 2">MEBiC09566</strain>
    </source>
</reference>
<dbReference type="STRING" id="1489064.WH96_03150"/>
<dbReference type="PATRIC" id="fig|1489064.4.peg.1561"/>
<name>A0A0H2MIZ5_9PROT</name>
<accession>A0A0H2MIZ5</accession>
<dbReference type="AlphaFoldDB" id="A0A0H2MIZ5"/>
<comment type="caution">
    <text evidence="1">The sequence shown here is derived from an EMBL/GenBank/DDBJ whole genome shotgun (WGS) entry which is preliminary data.</text>
</comment>
<gene>
    <name evidence="1" type="ORF">WH96_03150</name>
</gene>
<dbReference type="Proteomes" id="UP000035444">
    <property type="component" value="Unassembled WGS sequence"/>
</dbReference>
<evidence type="ECO:0000313" key="2">
    <source>
        <dbReference type="Proteomes" id="UP000035444"/>
    </source>
</evidence>
<dbReference type="RefSeq" id="WP_047762620.1">
    <property type="nucleotide sequence ID" value="NZ_LAQL01000002.1"/>
</dbReference>
<organism evidence="1 2">
    <name type="scientific">Kiloniella spongiae</name>
    <dbReference type="NCBI Taxonomy" id="1489064"/>
    <lineage>
        <taxon>Bacteria</taxon>
        <taxon>Pseudomonadati</taxon>
        <taxon>Pseudomonadota</taxon>
        <taxon>Alphaproteobacteria</taxon>
        <taxon>Rhodospirillales</taxon>
        <taxon>Kiloniellaceae</taxon>
        <taxon>Kiloniella</taxon>
    </lineage>
</organism>
<dbReference type="OrthoDB" id="7428332at2"/>
<dbReference type="InterPro" id="IPR025985">
    <property type="entry name" value="YnbE"/>
</dbReference>
<sequence>MAEDNALGGLLNENINKQLVLVAAVVMGLQACTPTVRVEAPKEPITINLNIKLDAEVRVRLEDQAKDDINNNPDLF</sequence>
<dbReference type="EMBL" id="LAQL01000002">
    <property type="protein sequence ID" value="KLN62499.1"/>
    <property type="molecule type" value="Genomic_DNA"/>
</dbReference>
<proteinExistence type="predicted"/>
<protein>
    <recommendedName>
        <fullName evidence="3">Lipoprotein</fullName>
    </recommendedName>
</protein>
<dbReference type="Pfam" id="PF13617">
    <property type="entry name" value="Lipoprotein_19"/>
    <property type="match status" value="1"/>
</dbReference>
<evidence type="ECO:0008006" key="3">
    <source>
        <dbReference type="Google" id="ProtNLM"/>
    </source>
</evidence>
<keyword evidence="2" id="KW-1185">Reference proteome</keyword>
<evidence type="ECO:0000313" key="1">
    <source>
        <dbReference type="EMBL" id="KLN62499.1"/>
    </source>
</evidence>